<evidence type="ECO:0000313" key="2">
    <source>
        <dbReference type="EMBL" id="RIH87277.1"/>
    </source>
</evidence>
<proteinExistence type="predicted"/>
<dbReference type="EMBL" id="QWLA01000021">
    <property type="protein sequence ID" value="RIH87277.1"/>
    <property type="molecule type" value="Genomic_DNA"/>
</dbReference>
<sequence>MCSRQIYEEGLAQASYYQLLEDGEELRVGNVRIKALPTPAPSSPAASGPELRQGVPSSATRKRKNRWPALRHSVLKLSKGSRQTLQT</sequence>
<keyword evidence="3" id="KW-1185">Reference proteome</keyword>
<feature type="region of interest" description="Disordered" evidence="1">
    <location>
        <begin position="37"/>
        <end position="87"/>
    </location>
</feature>
<dbReference type="AlphaFoldDB" id="A0A399ERK1"/>
<reference evidence="2 3" key="1">
    <citation type="submission" date="2018-08" db="EMBL/GenBank/DDBJ databases">
        <title>Meiothermus roseus NBRC 110900 genome sequencing project.</title>
        <authorList>
            <person name="Da Costa M.S."/>
            <person name="Albuquerque L."/>
            <person name="Raposo P."/>
            <person name="Froufe H.J.C."/>
            <person name="Barroso C.S."/>
            <person name="Egas C."/>
        </authorList>
    </citation>
    <scope>NUCLEOTIDE SEQUENCE [LARGE SCALE GENOMIC DNA]</scope>
    <source>
        <strain evidence="2 3">NBRC 110900</strain>
    </source>
</reference>
<gene>
    <name evidence="2" type="ORF">Mrose_01416</name>
</gene>
<dbReference type="Proteomes" id="UP000265341">
    <property type="component" value="Unassembled WGS sequence"/>
</dbReference>
<protein>
    <submittedName>
        <fullName evidence="2">Uncharacterized protein</fullName>
    </submittedName>
</protein>
<comment type="caution">
    <text evidence="2">The sequence shown here is derived from an EMBL/GenBank/DDBJ whole genome shotgun (WGS) entry which is preliminary data.</text>
</comment>
<accession>A0A399ERK1</accession>
<name>A0A399ERK1_9DEIN</name>
<organism evidence="2 3">
    <name type="scientific">Calidithermus roseus</name>
    <dbReference type="NCBI Taxonomy" id="1644118"/>
    <lineage>
        <taxon>Bacteria</taxon>
        <taxon>Thermotogati</taxon>
        <taxon>Deinococcota</taxon>
        <taxon>Deinococci</taxon>
        <taxon>Thermales</taxon>
        <taxon>Thermaceae</taxon>
        <taxon>Calidithermus</taxon>
    </lineage>
</organism>
<evidence type="ECO:0000313" key="3">
    <source>
        <dbReference type="Proteomes" id="UP000265341"/>
    </source>
</evidence>
<evidence type="ECO:0000256" key="1">
    <source>
        <dbReference type="SAM" id="MobiDB-lite"/>
    </source>
</evidence>